<evidence type="ECO:0000256" key="1">
    <source>
        <dbReference type="SAM" id="Phobius"/>
    </source>
</evidence>
<keyword evidence="1" id="KW-0812">Transmembrane</keyword>
<keyword evidence="1" id="KW-0472">Membrane</keyword>
<protein>
    <submittedName>
        <fullName evidence="2">Uncharacterized protein</fullName>
    </submittedName>
</protein>
<reference evidence="2" key="1">
    <citation type="submission" date="2010-03" db="EMBL/GenBank/DDBJ databases">
        <title>Annotation of Blastomyces dermatitidis strain ATCC 18188.</title>
        <authorList>
            <consortium name="The Broad Institute Genome Sequencing Platform"/>
            <consortium name="Broad Institute Genome Sequencing Center for Infectious Disease."/>
            <person name="Cuomo C."/>
            <person name="Klein B."/>
            <person name="Sullivan T."/>
            <person name="Heitman J."/>
            <person name="Young S."/>
            <person name="Zeng Q."/>
            <person name="Gargeya S."/>
            <person name="Alvarado L."/>
            <person name="Berlin A.M."/>
            <person name="Chapman S.B."/>
            <person name="Chen Z."/>
            <person name="Freedman E."/>
            <person name="Gellesch M."/>
            <person name="Goldberg J."/>
            <person name="Griggs A."/>
            <person name="Gujja S."/>
            <person name="Heilman E."/>
            <person name="Heiman D."/>
            <person name="Howarth C."/>
            <person name="Mehta T."/>
            <person name="Neiman D."/>
            <person name="Pearson M."/>
            <person name="Roberts A."/>
            <person name="Saif S."/>
            <person name="Shea T."/>
            <person name="Shenoy N."/>
            <person name="Sisk P."/>
            <person name="Stolte C."/>
            <person name="Sykes S."/>
            <person name="White J."/>
            <person name="Yandava C."/>
            <person name="Haas B."/>
            <person name="Nusbaum C."/>
            <person name="Birren B."/>
        </authorList>
    </citation>
    <scope>NUCLEOTIDE SEQUENCE</scope>
    <source>
        <strain evidence="2">ATCC 18188</strain>
    </source>
</reference>
<feature type="non-terminal residue" evidence="2">
    <location>
        <position position="1"/>
    </location>
</feature>
<keyword evidence="1" id="KW-1133">Transmembrane helix</keyword>
<gene>
    <name evidence="2" type="ORF">BDDG_13176</name>
</gene>
<dbReference type="AlphaFoldDB" id="A0A0J9ESD9"/>
<evidence type="ECO:0000313" key="2">
    <source>
        <dbReference type="EMBL" id="KMW68977.1"/>
    </source>
</evidence>
<feature type="non-terminal residue" evidence="2">
    <location>
        <position position="53"/>
    </location>
</feature>
<proteinExistence type="predicted"/>
<name>A0A0J9ESD9_AJEDA</name>
<dbReference type="EMBL" id="GG749540">
    <property type="protein sequence ID" value="KMW68977.1"/>
    <property type="molecule type" value="Genomic_DNA"/>
</dbReference>
<sequence>YCSSVILIFFIFIYYFFIFLFFFFLSLSFVVQKNVRPSDNNAAASELLVYAYE</sequence>
<feature type="transmembrane region" description="Helical" evidence="1">
    <location>
        <begin position="6"/>
        <end position="31"/>
    </location>
</feature>
<organism evidence="2">
    <name type="scientific">Ajellomyces dermatitidis (strain ATCC 18188 / CBS 674.68)</name>
    <name type="common">Blastomyces dermatitidis</name>
    <dbReference type="NCBI Taxonomy" id="653446"/>
    <lineage>
        <taxon>Eukaryota</taxon>
        <taxon>Fungi</taxon>
        <taxon>Dikarya</taxon>
        <taxon>Ascomycota</taxon>
        <taxon>Pezizomycotina</taxon>
        <taxon>Eurotiomycetes</taxon>
        <taxon>Eurotiomycetidae</taxon>
        <taxon>Onygenales</taxon>
        <taxon>Ajellomycetaceae</taxon>
        <taxon>Blastomyces</taxon>
    </lineage>
</organism>
<dbReference type="Proteomes" id="UP000007802">
    <property type="component" value="Unassembled WGS sequence"/>
</dbReference>
<accession>A0A0J9ESD9</accession>